<reference evidence="2" key="1">
    <citation type="submission" date="2019-08" db="EMBL/GenBank/DDBJ databases">
        <authorList>
            <person name="Kucharzyk K."/>
            <person name="Murdoch R.W."/>
            <person name="Higgins S."/>
            <person name="Loffler F."/>
        </authorList>
    </citation>
    <scope>NUCLEOTIDE SEQUENCE</scope>
</reference>
<organism evidence="2">
    <name type="scientific">bioreactor metagenome</name>
    <dbReference type="NCBI Taxonomy" id="1076179"/>
    <lineage>
        <taxon>unclassified sequences</taxon>
        <taxon>metagenomes</taxon>
        <taxon>ecological metagenomes</taxon>
    </lineage>
</organism>
<accession>A0A644SWJ6</accession>
<sequence>MKRVLRVVLALAFLFSFVLFVFFLAKKTRANLEAALPLAARTVLIAPSSQPEAVQIREEEEPKPRAKVLLLWDEVLLDAIDMNLDEDLELEQILVVRDFSSKTGAISIVIADFFPSVGSYYRVWKGESLATKPTIFVVQPRDLLGDGSIDLLCFGLDEKNLQTLTVFKPLASPVGVDYKKVFSGSGLSIRVEEEADTEQDGNGYSPPASPLISVFASAGNKASPLDQVRLVYAWDRENAEFGLKSQEPIPSEAVERSYIESVLTGKPEEFESYIEGLWRKVGSPGKEPTMVYFAPDTRNVSIHSKTEKQVWNWGPSTFSYAGIYTSIVNSGVPDMVRILGVDLLGKDKIRLMATPGQAVKFPIREDWNGTYERVRGRSKAPEGSLRRVNTGSAIDFPVQDSSQGVFLEIASIAGEYTTPDGHALSLSQNEFAYREGALSYKGTYPFYSYGQQLILDFEVQDSRKIPSGRRSFFVSLRREDSESWGIVLDPAKISSLGVEHLYEPALVFSASEGNQGSR</sequence>
<feature type="domain" description="Pallilysin beta barrel" evidence="1">
    <location>
        <begin position="259"/>
        <end position="372"/>
    </location>
</feature>
<dbReference type="EMBL" id="VSSQ01000008">
    <property type="protein sequence ID" value="MPL59088.1"/>
    <property type="molecule type" value="Genomic_DNA"/>
</dbReference>
<name>A0A644SWJ6_9ZZZZ</name>
<dbReference type="AlphaFoldDB" id="A0A644SWJ6"/>
<evidence type="ECO:0000259" key="1">
    <source>
        <dbReference type="Pfam" id="PF18663"/>
    </source>
</evidence>
<dbReference type="NCBIfam" id="NF033751">
    <property type="entry name" value="pallilysin_like"/>
    <property type="match status" value="1"/>
</dbReference>
<evidence type="ECO:0000313" key="2">
    <source>
        <dbReference type="EMBL" id="MPL59088.1"/>
    </source>
</evidence>
<dbReference type="InterPro" id="IPR041037">
    <property type="entry name" value="Pallilysin"/>
</dbReference>
<comment type="caution">
    <text evidence="2">The sequence shown here is derived from an EMBL/GenBank/DDBJ whole genome shotgun (WGS) entry which is preliminary data.</text>
</comment>
<dbReference type="Pfam" id="PF18663">
    <property type="entry name" value="Pallilysin"/>
    <property type="match status" value="1"/>
</dbReference>
<protein>
    <recommendedName>
        <fullName evidence="1">Pallilysin beta barrel domain-containing protein</fullName>
    </recommendedName>
</protein>
<proteinExistence type="predicted"/>
<gene>
    <name evidence="2" type="ORF">SDC9_04636</name>
</gene>